<organism evidence="2 3">
    <name type="scientific">Araneus ventricosus</name>
    <name type="common">Orbweaver spider</name>
    <name type="synonym">Epeira ventricosa</name>
    <dbReference type="NCBI Taxonomy" id="182803"/>
    <lineage>
        <taxon>Eukaryota</taxon>
        <taxon>Metazoa</taxon>
        <taxon>Ecdysozoa</taxon>
        <taxon>Arthropoda</taxon>
        <taxon>Chelicerata</taxon>
        <taxon>Arachnida</taxon>
        <taxon>Araneae</taxon>
        <taxon>Araneomorphae</taxon>
        <taxon>Entelegynae</taxon>
        <taxon>Araneoidea</taxon>
        <taxon>Araneidae</taxon>
        <taxon>Araneus</taxon>
    </lineage>
</organism>
<proteinExistence type="predicted"/>
<gene>
    <name evidence="2" type="ORF">AVEN_28050_1</name>
</gene>
<dbReference type="EMBL" id="BGPR01052703">
    <property type="protein sequence ID" value="GBO29537.1"/>
    <property type="molecule type" value="Genomic_DNA"/>
</dbReference>
<sequence length="78" mass="8695">MDLTISNRGHKTRMTPKPATSLPKFRATSAGRRFSSTSGYLRLLRTRPTYMNASPQPISDHRKSLPREGGLLPGNEIN</sequence>
<feature type="region of interest" description="Disordered" evidence="1">
    <location>
        <begin position="1"/>
        <end position="23"/>
    </location>
</feature>
<dbReference type="AlphaFoldDB" id="A0A4Y2W0J1"/>
<comment type="caution">
    <text evidence="2">The sequence shown here is derived from an EMBL/GenBank/DDBJ whole genome shotgun (WGS) entry which is preliminary data.</text>
</comment>
<protein>
    <submittedName>
        <fullName evidence="2">Uncharacterized protein</fullName>
    </submittedName>
</protein>
<accession>A0A4Y2W0J1</accession>
<evidence type="ECO:0000313" key="3">
    <source>
        <dbReference type="Proteomes" id="UP000499080"/>
    </source>
</evidence>
<dbReference type="Proteomes" id="UP000499080">
    <property type="component" value="Unassembled WGS sequence"/>
</dbReference>
<evidence type="ECO:0000313" key="2">
    <source>
        <dbReference type="EMBL" id="GBO29537.1"/>
    </source>
</evidence>
<keyword evidence="3" id="KW-1185">Reference proteome</keyword>
<reference evidence="2 3" key="1">
    <citation type="journal article" date="2019" name="Sci. Rep.">
        <title>Orb-weaving spider Araneus ventricosus genome elucidates the spidroin gene catalogue.</title>
        <authorList>
            <person name="Kono N."/>
            <person name="Nakamura H."/>
            <person name="Ohtoshi R."/>
            <person name="Moran D.A.P."/>
            <person name="Shinohara A."/>
            <person name="Yoshida Y."/>
            <person name="Fujiwara M."/>
            <person name="Mori M."/>
            <person name="Tomita M."/>
            <person name="Arakawa K."/>
        </authorList>
    </citation>
    <scope>NUCLEOTIDE SEQUENCE [LARGE SCALE GENOMIC DNA]</scope>
</reference>
<name>A0A4Y2W0J1_ARAVE</name>
<evidence type="ECO:0000256" key="1">
    <source>
        <dbReference type="SAM" id="MobiDB-lite"/>
    </source>
</evidence>
<feature type="region of interest" description="Disordered" evidence="1">
    <location>
        <begin position="47"/>
        <end position="78"/>
    </location>
</feature>
<feature type="non-terminal residue" evidence="2">
    <location>
        <position position="78"/>
    </location>
</feature>